<evidence type="ECO:0000256" key="2">
    <source>
        <dbReference type="SAM" id="MobiDB-lite"/>
    </source>
</evidence>
<evidence type="ECO:0000256" key="1">
    <source>
        <dbReference type="RuleBase" id="RU003901"/>
    </source>
</evidence>
<organism evidence="4 5">
    <name type="scientific">Spraguea lophii (strain 42_110)</name>
    <name type="common">Microsporidian parasite</name>
    <dbReference type="NCBI Taxonomy" id="1358809"/>
    <lineage>
        <taxon>Eukaryota</taxon>
        <taxon>Fungi</taxon>
        <taxon>Fungi incertae sedis</taxon>
        <taxon>Microsporidia</taxon>
        <taxon>Spragueidae</taxon>
        <taxon>Spraguea</taxon>
    </lineage>
</organism>
<dbReference type="PANTHER" id="PTHR23355:SF9">
    <property type="entry name" value="DIS3-LIKE EXONUCLEASE 2"/>
    <property type="match status" value="1"/>
</dbReference>
<dbReference type="GO" id="GO:0000175">
    <property type="term" value="F:3'-5'-RNA exonuclease activity"/>
    <property type="evidence" value="ECO:0007669"/>
    <property type="project" value="TreeGrafter"/>
</dbReference>
<feature type="region of interest" description="Disordered" evidence="2">
    <location>
        <begin position="791"/>
        <end position="825"/>
    </location>
</feature>
<dbReference type="GO" id="GO:0003723">
    <property type="term" value="F:RNA binding"/>
    <property type="evidence" value="ECO:0007669"/>
    <property type="project" value="InterPro"/>
</dbReference>
<accession>S7XUZ7</accession>
<dbReference type="HOGENOM" id="CLU_002333_5_0_1"/>
<reference evidence="5" key="1">
    <citation type="journal article" date="2013" name="PLoS Genet.">
        <title>The genome of Spraguea lophii and the basis of host-microsporidian interactions.</title>
        <authorList>
            <person name="Campbell S.E."/>
            <person name="Williams T.A."/>
            <person name="Yousuf A."/>
            <person name="Soanes D.M."/>
            <person name="Paszkiewicz K.H."/>
            <person name="Williams B.A.P."/>
        </authorList>
    </citation>
    <scope>NUCLEOTIDE SEQUENCE [LARGE SCALE GENOMIC DNA]</scope>
    <source>
        <strain evidence="5">42_110</strain>
    </source>
</reference>
<dbReference type="GO" id="GO:0006402">
    <property type="term" value="P:mRNA catabolic process"/>
    <property type="evidence" value="ECO:0007669"/>
    <property type="project" value="TreeGrafter"/>
</dbReference>
<dbReference type="STRING" id="1358809.S7XUZ7"/>
<dbReference type="InterPro" id="IPR041505">
    <property type="entry name" value="Dis3_CSD2"/>
</dbReference>
<comment type="similarity">
    <text evidence="1">Belongs to the RNR ribonuclease family.</text>
</comment>
<dbReference type="SMART" id="SM00955">
    <property type="entry name" value="RNB"/>
    <property type="match status" value="1"/>
</dbReference>
<name>S7XUZ7_SPRLO</name>
<proteinExistence type="inferred from homology"/>
<dbReference type="Pfam" id="PF00773">
    <property type="entry name" value="RNB"/>
    <property type="match status" value="1"/>
</dbReference>
<dbReference type="InterPro" id="IPR012340">
    <property type="entry name" value="NA-bd_OB-fold"/>
</dbReference>
<dbReference type="InterPro" id="IPR001900">
    <property type="entry name" value="RNase_II/R"/>
</dbReference>
<dbReference type="Gene3D" id="2.40.50.700">
    <property type="match status" value="1"/>
</dbReference>
<dbReference type="PANTHER" id="PTHR23355">
    <property type="entry name" value="RIBONUCLEASE"/>
    <property type="match status" value="1"/>
</dbReference>
<dbReference type="InterPro" id="IPR022966">
    <property type="entry name" value="RNase_II/R_CS"/>
</dbReference>
<dbReference type="EMBL" id="ATCN01000152">
    <property type="protein sequence ID" value="EPR79693.1"/>
    <property type="molecule type" value="Genomic_DNA"/>
</dbReference>
<dbReference type="VEuPathDB" id="MicrosporidiaDB:SLOPH_355"/>
<comment type="caution">
    <text evidence="4">The sequence shown here is derived from an EMBL/GenBank/DDBJ whole genome shotgun (WGS) entry which is preliminary data.</text>
</comment>
<evidence type="ECO:0000313" key="4">
    <source>
        <dbReference type="EMBL" id="EPR79693.1"/>
    </source>
</evidence>
<sequence length="967" mass="114598">MDRRPTPYKIFIKNKYNRHNYISNSLIYTFVSKQPCGFSCCGSNIDSKNNIYYIVSTDILMSKFSYMKNSKYNFIVLQSQYERLVNKKIKEYINNRYIIFNDRFSSDIIINGEHSDYEETVIRSVLEFYVEHIKDINIKYLHNLNVLEEYKDLFKEEKELSKDKSYFRKYFSQRKIDILGAKVKRGILYTIHSSNRGFIVSGKERIYVNNKEDMNRAINGDIVYFEEYIKGEGNVEENENDGIIEKLEDMSTKDISKNNTLARVVGIFSRTNSEYVGTVVDNGSLFFIPLQKNIPWIKIYSSDVEFYKNKRVMVVINEWKHNSKHPLGHIIKIIGNRYTNEEININTEIESILISNGIDYNRKYNFNDIKYKSIRERIIESKLKSIKNNSVNPSEDYNTEIDDKGIRKDSIVDLYPNRYNFTDETVFSVDPVGCTDIDDCLHIKNVKKENNEYIEIGVHIADVSHFILKNDELDKEAFEKSTTIYLPESRIEMLPEELSADYCSLVANKERLTYSVIFKIYNYQWMEEDKEIDNNINLDIKYAVTKGIIKSRKSFSYGKAQQILDSKNNKNKYYSCLLNLNKISRILRNKRMNMGALELSRDSYSYVQNNCKEKSTENINFEKKEIIEANRLIEEFMLLTNICISKFIYNYFPTESLLRRHPTLTEESLEELKNIFFKNKHEEKINKDIHNLNIQENNKNRNDYNLYIKNLLHTIDHNSISLFKSLLTRTMNQAIYFSSGSTDYNNFYHFGLATNIYTHFTSPIRRYSDIIVHRICNSILQPNDLINDNNNKISNNISNTHNNQSRNTNNTKNPEESNKKNINDNLIPKHEGNVIISKWFNYDKYDVNDHDVKYIEPIYSISELNTITDQLNFRTTNSKRINRECDKLYFYLYTKNNRNKIYKGKILKIYDEKIIILLEEYQIEGIIEIDYDNTIEYNILDNIMVKVKGDDDKFFIEREILLEYHHK</sequence>
<dbReference type="AlphaFoldDB" id="S7XUZ7"/>
<feature type="domain" description="RNB" evidence="3">
    <location>
        <begin position="418"/>
        <end position="782"/>
    </location>
</feature>
<keyword evidence="5" id="KW-1185">Reference proteome</keyword>
<dbReference type="Pfam" id="PF17849">
    <property type="entry name" value="OB_Dis3"/>
    <property type="match status" value="1"/>
</dbReference>
<dbReference type="OrthoDB" id="372421at2759"/>
<dbReference type="InParanoid" id="S7XUZ7"/>
<evidence type="ECO:0000313" key="5">
    <source>
        <dbReference type="Proteomes" id="UP000014978"/>
    </source>
</evidence>
<feature type="compositionally biased region" description="Basic and acidic residues" evidence="2">
    <location>
        <begin position="813"/>
        <end position="825"/>
    </location>
</feature>
<dbReference type="SUPFAM" id="SSF50249">
    <property type="entry name" value="Nucleic acid-binding proteins"/>
    <property type="match status" value="2"/>
</dbReference>
<dbReference type="InterPro" id="IPR050180">
    <property type="entry name" value="RNR_Ribonuclease"/>
</dbReference>
<protein>
    <submittedName>
        <fullName evidence="4">Exoribonuclease II</fullName>
    </submittedName>
</protein>
<dbReference type="Proteomes" id="UP000014978">
    <property type="component" value="Unassembled WGS sequence"/>
</dbReference>
<gene>
    <name evidence="4" type="ORF">SLOPH_355</name>
</gene>
<dbReference type="FunCoup" id="S7XUZ7">
    <property type="interactions" value="289"/>
</dbReference>
<evidence type="ECO:0000259" key="3">
    <source>
        <dbReference type="SMART" id="SM00955"/>
    </source>
</evidence>
<dbReference type="PROSITE" id="PS01175">
    <property type="entry name" value="RIBONUCLEASE_II"/>
    <property type="match status" value="1"/>
</dbReference>
<dbReference type="OMA" id="IASRECN"/>
<feature type="compositionally biased region" description="Low complexity" evidence="2">
    <location>
        <begin position="791"/>
        <end position="812"/>
    </location>
</feature>